<dbReference type="GO" id="GO:0032153">
    <property type="term" value="C:cell division site"/>
    <property type="evidence" value="ECO:0007669"/>
    <property type="project" value="TreeGrafter"/>
</dbReference>
<dbReference type="InterPro" id="IPR018365">
    <property type="entry name" value="Cell_cycle_FtsW-rel_CS"/>
</dbReference>
<keyword evidence="8" id="KW-1185">Reference proteome</keyword>
<feature type="transmembrane region" description="Helical" evidence="6">
    <location>
        <begin position="137"/>
        <end position="155"/>
    </location>
</feature>
<dbReference type="GO" id="GO:0015648">
    <property type="term" value="F:lipid-linked peptidoglycan transporter activity"/>
    <property type="evidence" value="ECO:0007669"/>
    <property type="project" value="TreeGrafter"/>
</dbReference>
<sequence>MLNKLKKIDVGIIVILLAFTVVSTLLVHSATYGNPGYASYDTKTVIFFGIGFVVALLAAMVDYRIYLKFWYVLYGICVVLLVIVYLTAPEINGAKSWFPLPGGLQFQPAEMAKLVLIITVAFLMGRRQGDPLRIRQDLFVIAFFSFILFALVMIQPDLGNAIIYLVIVLGMLWIGNVRYTHVLLGLGIVVGGTILFVSLFNTYNKEIHDYMVEHKKVHWYERINGFINPETASEKEVYQANKAKIAIGSGGLTGDGYMNGQSKKRGFIPYPYSDAIFVVIGEEFGFQGAAVVLMLYFLLIYRMIIIAFQCYDLRGSFIVIGVVSMYVFQVFQNIGMMIGLMPITGITLPFISYGGTSLLLNMLCIGIVFSVKVHQEKYELAT</sequence>
<evidence type="ECO:0000256" key="3">
    <source>
        <dbReference type="ARBA" id="ARBA00022960"/>
    </source>
</evidence>
<dbReference type="InterPro" id="IPR001182">
    <property type="entry name" value="FtsW/RodA"/>
</dbReference>
<feature type="transmembrane region" description="Helical" evidence="6">
    <location>
        <begin position="182"/>
        <end position="203"/>
    </location>
</feature>
<accession>A0A6C0G120</accession>
<feature type="transmembrane region" description="Helical" evidence="6">
    <location>
        <begin position="70"/>
        <end position="88"/>
    </location>
</feature>
<dbReference type="AlphaFoldDB" id="A0A6C0G120"/>
<evidence type="ECO:0000256" key="1">
    <source>
        <dbReference type="ARBA" id="ARBA00004141"/>
    </source>
</evidence>
<evidence type="ECO:0000256" key="6">
    <source>
        <dbReference type="SAM" id="Phobius"/>
    </source>
</evidence>
<feature type="transmembrane region" description="Helical" evidence="6">
    <location>
        <begin position="317"/>
        <end position="338"/>
    </location>
</feature>
<keyword evidence="4 6" id="KW-1133">Transmembrane helix</keyword>
<feature type="transmembrane region" description="Helical" evidence="6">
    <location>
        <begin position="284"/>
        <end position="305"/>
    </location>
</feature>
<dbReference type="Proteomes" id="UP000476064">
    <property type="component" value="Chromosome"/>
</dbReference>
<dbReference type="GO" id="GO:0008360">
    <property type="term" value="P:regulation of cell shape"/>
    <property type="evidence" value="ECO:0007669"/>
    <property type="project" value="UniProtKB-KW"/>
</dbReference>
<reference evidence="7 8" key="1">
    <citation type="submission" date="2020-01" db="EMBL/GenBank/DDBJ databases">
        <title>Paenibacillus sp. nov., isolated from tomato rhizosphere.</title>
        <authorList>
            <person name="Weon H.-Y."/>
            <person name="Lee S.A."/>
        </authorList>
    </citation>
    <scope>NUCLEOTIDE SEQUENCE [LARGE SCALE GENOMIC DNA]</scope>
    <source>
        <strain evidence="7 8">12200R-189</strain>
    </source>
</reference>
<name>A0A6C0G120_9BACL</name>
<feature type="transmembrane region" description="Helical" evidence="6">
    <location>
        <begin position="45"/>
        <end position="63"/>
    </location>
</feature>
<feature type="transmembrane region" description="Helical" evidence="6">
    <location>
        <begin position="161"/>
        <end position="177"/>
    </location>
</feature>
<dbReference type="GO" id="GO:0051301">
    <property type="term" value="P:cell division"/>
    <property type="evidence" value="ECO:0007669"/>
    <property type="project" value="InterPro"/>
</dbReference>
<dbReference type="PROSITE" id="PS00428">
    <property type="entry name" value="FTSW_RODA_SPOVE"/>
    <property type="match status" value="1"/>
</dbReference>
<dbReference type="Pfam" id="PF01098">
    <property type="entry name" value="FTSW_RODA_SPOVE"/>
    <property type="match status" value="1"/>
</dbReference>
<evidence type="ECO:0000256" key="2">
    <source>
        <dbReference type="ARBA" id="ARBA00022692"/>
    </source>
</evidence>
<protein>
    <submittedName>
        <fullName evidence="7">Rod shape-determining protein RodA</fullName>
    </submittedName>
</protein>
<keyword evidence="5 6" id="KW-0472">Membrane</keyword>
<proteinExistence type="predicted"/>
<evidence type="ECO:0000313" key="7">
    <source>
        <dbReference type="EMBL" id="QHT62062.1"/>
    </source>
</evidence>
<dbReference type="GO" id="GO:0005886">
    <property type="term" value="C:plasma membrane"/>
    <property type="evidence" value="ECO:0007669"/>
    <property type="project" value="TreeGrafter"/>
</dbReference>
<gene>
    <name evidence="7" type="ORF">GXP70_20160</name>
</gene>
<evidence type="ECO:0000313" key="8">
    <source>
        <dbReference type="Proteomes" id="UP000476064"/>
    </source>
</evidence>
<evidence type="ECO:0000256" key="5">
    <source>
        <dbReference type="ARBA" id="ARBA00023136"/>
    </source>
</evidence>
<dbReference type="PANTHER" id="PTHR30474">
    <property type="entry name" value="CELL CYCLE PROTEIN"/>
    <property type="match status" value="1"/>
</dbReference>
<keyword evidence="2 6" id="KW-0812">Transmembrane</keyword>
<comment type="subcellular location">
    <subcellularLocation>
        <location evidence="1">Membrane</location>
        <topology evidence="1">Multi-pass membrane protein</topology>
    </subcellularLocation>
</comment>
<dbReference type="PANTHER" id="PTHR30474:SF1">
    <property type="entry name" value="PEPTIDOGLYCAN GLYCOSYLTRANSFERASE MRDB"/>
    <property type="match status" value="1"/>
</dbReference>
<keyword evidence="3" id="KW-0133">Cell shape</keyword>
<evidence type="ECO:0000256" key="4">
    <source>
        <dbReference type="ARBA" id="ARBA00022989"/>
    </source>
</evidence>
<dbReference type="EMBL" id="CP048209">
    <property type="protein sequence ID" value="QHT62062.1"/>
    <property type="molecule type" value="Genomic_DNA"/>
</dbReference>
<feature type="transmembrane region" description="Helical" evidence="6">
    <location>
        <begin position="350"/>
        <end position="371"/>
    </location>
</feature>
<feature type="transmembrane region" description="Helical" evidence="6">
    <location>
        <begin position="108"/>
        <end position="125"/>
    </location>
</feature>
<dbReference type="RefSeq" id="WP_162358496.1">
    <property type="nucleotide sequence ID" value="NZ_CP048209.1"/>
</dbReference>
<organism evidence="7 8">
    <name type="scientific">Paenibacillus lycopersici</name>
    <dbReference type="NCBI Taxonomy" id="2704462"/>
    <lineage>
        <taxon>Bacteria</taxon>
        <taxon>Bacillati</taxon>
        <taxon>Bacillota</taxon>
        <taxon>Bacilli</taxon>
        <taxon>Bacillales</taxon>
        <taxon>Paenibacillaceae</taxon>
        <taxon>Paenibacillus</taxon>
    </lineage>
</organism>
<dbReference type="KEGG" id="plyc:GXP70_20160"/>